<dbReference type="SUPFAM" id="SSF56112">
    <property type="entry name" value="Protein kinase-like (PK-like)"/>
    <property type="match status" value="1"/>
</dbReference>
<dbReference type="Proteomes" id="UP001293254">
    <property type="component" value="Unassembled WGS sequence"/>
</dbReference>
<gene>
    <name evidence="9" type="ORF">Salat_1875500</name>
</gene>
<evidence type="ECO:0000313" key="9">
    <source>
        <dbReference type="EMBL" id="KAK4422929.1"/>
    </source>
</evidence>
<evidence type="ECO:0000256" key="8">
    <source>
        <dbReference type="ARBA" id="ARBA00048679"/>
    </source>
</evidence>
<comment type="catalytic activity">
    <reaction evidence="8">
        <text>L-seryl-[protein] + ATP = O-phospho-L-seryl-[protein] + ADP + H(+)</text>
        <dbReference type="Rhea" id="RHEA:17989"/>
        <dbReference type="Rhea" id="RHEA-COMP:9863"/>
        <dbReference type="Rhea" id="RHEA-COMP:11604"/>
        <dbReference type="ChEBI" id="CHEBI:15378"/>
        <dbReference type="ChEBI" id="CHEBI:29999"/>
        <dbReference type="ChEBI" id="CHEBI:30616"/>
        <dbReference type="ChEBI" id="CHEBI:83421"/>
        <dbReference type="ChEBI" id="CHEBI:456216"/>
        <dbReference type="EC" id="2.7.11.1"/>
    </reaction>
</comment>
<dbReference type="GO" id="GO:0005524">
    <property type="term" value="F:ATP binding"/>
    <property type="evidence" value="ECO:0007669"/>
    <property type="project" value="UniProtKB-KW"/>
</dbReference>
<keyword evidence="10" id="KW-1185">Reference proteome</keyword>
<dbReference type="EC" id="2.7.11.1" evidence="1"/>
<evidence type="ECO:0000256" key="4">
    <source>
        <dbReference type="ARBA" id="ARBA00022741"/>
    </source>
</evidence>
<protein>
    <recommendedName>
        <fullName evidence="1">non-specific serine/threonine protein kinase</fullName>
        <ecNumber evidence="1">2.7.11.1</ecNumber>
    </recommendedName>
</protein>
<evidence type="ECO:0000313" key="10">
    <source>
        <dbReference type="Proteomes" id="UP001293254"/>
    </source>
</evidence>
<accession>A0AAE2CI70</accession>
<keyword evidence="5 9" id="KW-0418">Kinase</keyword>
<keyword evidence="3" id="KW-0808">Transferase</keyword>
<reference evidence="9" key="2">
    <citation type="journal article" date="2024" name="Plant">
        <title>Genomic evolution and insights into agronomic trait innovations of Sesamum species.</title>
        <authorList>
            <person name="Miao H."/>
            <person name="Wang L."/>
            <person name="Qu L."/>
            <person name="Liu H."/>
            <person name="Sun Y."/>
            <person name="Le M."/>
            <person name="Wang Q."/>
            <person name="Wei S."/>
            <person name="Zheng Y."/>
            <person name="Lin W."/>
            <person name="Duan Y."/>
            <person name="Cao H."/>
            <person name="Xiong S."/>
            <person name="Wang X."/>
            <person name="Wei L."/>
            <person name="Li C."/>
            <person name="Ma Q."/>
            <person name="Ju M."/>
            <person name="Zhao R."/>
            <person name="Li G."/>
            <person name="Mu C."/>
            <person name="Tian Q."/>
            <person name="Mei H."/>
            <person name="Zhang T."/>
            <person name="Gao T."/>
            <person name="Zhang H."/>
        </authorList>
    </citation>
    <scope>NUCLEOTIDE SEQUENCE</scope>
    <source>
        <strain evidence="9">3651</strain>
    </source>
</reference>
<evidence type="ECO:0000256" key="2">
    <source>
        <dbReference type="ARBA" id="ARBA00022527"/>
    </source>
</evidence>
<dbReference type="GO" id="GO:0004674">
    <property type="term" value="F:protein serine/threonine kinase activity"/>
    <property type="evidence" value="ECO:0007669"/>
    <property type="project" value="UniProtKB-KW"/>
</dbReference>
<reference evidence="9" key="1">
    <citation type="submission" date="2020-06" db="EMBL/GenBank/DDBJ databases">
        <authorList>
            <person name="Li T."/>
            <person name="Hu X."/>
            <person name="Zhang T."/>
            <person name="Song X."/>
            <person name="Zhang H."/>
            <person name="Dai N."/>
            <person name="Sheng W."/>
            <person name="Hou X."/>
            <person name="Wei L."/>
        </authorList>
    </citation>
    <scope>NUCLEOTIDE SEQUENCE</scope>
    <source>
        <strain evidence="9">3651</strain>
        <tissue evidence="9">Leaf</tissue>
    </source>
</reference>
<keyword evidence="4" id="KW-0547">Nucleotide-binding</keyword>
<evidence type="ECO:0000256" key="1">
    <source>
        <dbReference type="ARBA" id="ARBA00012513"/>
    </source>
</evidence>
<dbReference type="Gene3D" id="3.30.200.20">
    <property type="entry name" value="Phosphorylase Kinase, domain 1"/>
    <property type="match status" value="1"/>
</dbReference>
<dbReference type="InterPro" id="IPR011009">
    <property type="entry name" value="Kinase-like_dom_sf"/>
</dbReference>
<comment type="caution">
    <text evidence="9">The sequence shown here is derived from an EMBL/GenBank/DDBJ whole genome shotgun (WGS) entry which is preliminary data.</text>
</comment>
<evidence type="ECO:0000256" key="5">
    <source>
        <dbReference type="ARBA" id="ARBA00022777"/>
    </source>
</evidence>
<dbReference type="AlphaFoldDB" id="A0AAE2CI70"/>
<keyword evidence="2" id="KW-0723">Serine/threonine-protein kinase</keyword>
<evidence type="ECO:0000256" key="6">
    <source>
        <dbReference type="ARBA" id="ARBA00022840"/>
    </source>
</evidence>
<keyword evidence="6" id="KW-0067">ATP-binding</keyword>
<evidence type="ECO:0000256" key="7">
    <source>
        <dbReference type="ARBA" id="ARBA00047899"/>
    </source>
</evidence>
<name>A0AAE2CI70_9LAMI</name>
<dbReference type="EMBL" id="JACGWO010000007">
    <property type="protein sequence ID" value="KAK4422929.1"/>
    <property type="molecule type" value="Genomic_DNA"/>
</dbReference>
<proteinExistence type="predicted"/>
<comment type="catalytic activity">
    <reaction evidence="7">
        <text>L-threonyl-[protein] + ATP = O-phospho-L-threonyl-[protein] + ADP + H(+)</text>
        <dbReference type="Rhea" id="RHEA:46608"/>
        <dbReference type="Rhea" id="RHEA-COMP:11060"/>
        <dbReference type="Rhea" id="RHEA-COMP:11605"/>
        <dbReference type="ChEBI" id="CHEBI:15378"/>
        <dbReference type="ChEBI" id="CHEBI:30013"/>
        <dbReference type="ChEBI" id="CHEBI:30616"/>
        <dbReference type="ChEBI" id="CHEBI:61977"/>
        <dbReference type="ChEBI" id="CHEBI:456216"/>
        <dbReference type="EC" id="2.7.11.1"/>
    </reaction>
</comment>
<dbReference type="PANTHER" id="PTHR45637">
    <property type="entry name" value="FLIPPASE KINASE 1-RELATED"/>
    <property type="match status" value="1"/>
</dbReference>
<sequence length="107" mass="12033">MSPASATLSIPFPSPTIHVHVHVHHDNITTTLTSIDHALHARHLKLLRSGNLDRVSRCRLRNYEHANFALKVIDRDSLSSKKLSHVQTDSQILSSLDHPFSLRSMPT</sequence>
<organism evidence="9 10">
    <name type="scientific">Sesamum alatum</name>
    <dbReference type="NCBI Taxonomy" id="300844"/>
    <lineage>
        <taxon>Eukaryota</taxon>
        <taxon>Viridiplantae</taxon>
        <taxon>Streptophyta</taxon>
        <taxon>Embryophyta</taxon>
        <taxon>Tracheophyta</taxon>
        <taxon>Spermatophyta</taxon>
        <taxon>Magnoliopsida</taxon>
        <taxon>eudicotyledons</taxon>
        <taxon>Gunneridae</taxon>
        <taxon>Pentapetalae</taxon>
        <taxon>asterids</taxon>
        <taxon>lamiids</taxon>
        <taxon>Lamiales</taxon>
        <taxon>Pedaliaceae</taxon>
        <taxon>Sesamum</taxon>
    </lineage>
</organism>
<evidence type="ECO:0000256" key="3">
    <source>
        <dbReference type="ARBA" id="ARBA00022679"/>
    </source>
</evidence>